<accession>A0A439CV01</accession>
<keyword evidence="4" id="KW-1185">Reference proteome</keyword>
<reference evidence="3 4" key="1">
    <citation type="submission" date="2018-12" db="EMBL/GenBank/DDBJ databases">
        <title>Draft genome sequence of Xylaria grammica IHI A82.</title>
        <authorList>
            <person name="Buettner E."/>
            <person name="Kellner H."/>
        </authorList>
    </citation>
    <scope>NUCLEOTIDE SEQUENCE [LARGE SCALE GENOMIC DNA]</scope>
    <source>
        <strain evidence="3 4">IHI A82</strain>
    </source>
</reference>
<dbReference type="EMBL" id="RYZI01000379">
    <property type="protein sequence ID" value="RWA05989.1"/>
    <property type="molecule type" value="Genomic_DNA"/>
</dbReference>
<evidence type="ECO:0000256" key="2">
    <source>
        <dbReference type="SAM" id="Phobius"/>
    </source>
</evidence>
<feature type="compositionally biased region" description="Polar residues" evidence="1">
    <location>
        <begin position="196"/>
        <end position="234"/>
    </location>
</feature>
<name>A0A439CV01_9PEZI</name>
<comment type="caution">
    <text evidence="3">The sequence shown here is derived from an EMBL/GenBank/DDBJ whole genome shotgun (WGS) entry which is preliminary data.</text>
</comment>
<dbReference type="AlphaFoldDB" id="A0A439CV01"/>
<dbReference type="Proteomes" id="UP000286045">
    <property type="component" value="Unassembled WGS sequence"/>
</dbReference>
<evidence type="ECO:0000313" key="3">
    <source>
        <dbReference type="EMBL" id="RWA05989.1"/>
    </source>
</evidence>
<sequence>MSNLGALTTTFTPPGTACLSPHVGIVTGETILQIGTTSDCFPSSFTFDPKFYYSPGVCQAGYTDACSGAVGLPGVTGATCCPPMAIYVPQSVNPPRQRSKEYTSSGLSGCRYLLTKTEMFDRGFTCIPNLPESDTNPCGSTFASEGMLTIQAFSTITWGSLSTIGVTIVSYNPGDQIYAKGIIVRRAASDPEWGPASSTAGTTSPNPGSTMSTTRATPGSLVNSTAPSELNGDSSSLSYVAKVVIFTITGIVALLLLSGLMIAVYRCGVRKGVSSSKQVLVDNQMIETLRSGGTGGVKIIAEILFVNWGRLATQQNTSTGSG</sequence>
<keyword evidence="2" id="KW-0472">Membrane</keyword>
<proteinExistence type="predicted"/>
<gene>
    <name evidence="3" type="ORF">EKO27_g9116</name>
</gene>
<keyword evidence="2" id="KW-0812">Transmembrane</keyword>
<keyword evidence="2" id="KW-1133">Transmembrane helix</keyword>
<organism evidence="3 4">
    <name type="scientific">Xylaria grammica</name>
    <dbReference type="NCBI Taxonomy" id="363999"/>
    <lineage>
        <taxon>Eukaryota</taxon>
        <taxon>Fungi</taxon>
        <taxon>Dikarya</taxon>
        <taxon>Ascomycota</taxon>
        <taxon>Pezizomycotina</taxon>
        <taxon>Sordariomycetes</taxon>
        <taxon>Xylariomycetidae</taxon>
        <taxon>Xylariales</taxon>
        <taxon>Xylariaceae</taxon>
        <taxon>Xylaria</taxon>
    </lineage>
</organism>
<dbReference type="STRING" id="363999.A0A439CV01"/>
<evidence type="ECO:0000256" key="1">
    <source>
        <dbReference type="SAM" id="MobiDB-lite"/>
    </source>
</evidence>
<feature type="region of interest" description="Disordered" evidence="1">
    <location>
        <begin position="191"/>
        <end position="234"/>
    </location>
</feature>
<protein>
    <submittedName>
        <fullName evidence="3">Uncharacterized protein</fullName>
    </submittedName>
</protein>
<evidence type="ECO:0000313" key="4">
    <source>
        <dbReference type="Proteomes" id="UP000286045"/>
    </source>
</evidence>
<feature type="transmembrane region" description="Helical" evidence="2">
    <location>
        <begin position="243"/>
        <end position="265"/>
    </location>
</feature>